<dbReference type="EMBL" id="PZZP01000002">
    <property type="protein sequence ID" value="PTM56774.1"/>
    <property type="molecule type" value="Genomic_DNA"/>
</dbReference>
<keyword evidence="1" id="KW-0472">Membrane</keyword>
<dbReference type="Proteomes" id="UP000241639">
    <property type="component" value="Unassembled WGS sequence"/>
</dbReference>
<feature type="domain" description="CAAX prenyl protease 2/Lysostaphin resistance protein A-like" evidence="2">
    <location>
        <begin position="263"/>
        <end position="343"/>
    </location>
</feature>
<evidence type="ECO:0000256" key="1">
    <source>
        <dbReference type="SAM" id="Phobius"/>
    </source>
</evidence>
<organism evidence="3 4">
    <name type="scientific">Desmospora activa DSM 45169</name>
    <dbReference type="NCBI Taxonomy" id="1121389"/>
    <lineage>
        <taxon>Bacteria</taxon>
        <taxon>Bacillati</taxon>
        <taxon>Bacillota</taxon>
        <taxon>Bacilli</taxon>
        <taxon>Bacillales</taxon>
        <taxon>Thermoactinomycetaceae</taxon>
        <taxon>Desmospora</taxon>
    </lineage>
</organism>
<dbReference type="RefSeq" id="WP_107728077.1">
    <property type="nucleotide sequence ID" value="NZ_PZZP01000002.1"/>
</dbReference>
<feature type="transmembrane region" description="Helical" evidence="1">
    <location>
        <begin position="178"/>
        <end position="196"/>
    </location>
</feature>
<gene>
    <name evidence="3" type="ORF">C8J48_3099</name>
</gene>
<feature type="transmembrane region" description="Helical" evidence="1">
    <location>
        <begin position="95"/>
        <end position="116"/>
    </location>
</feature>
<feature type="transmembrane region" description="Helical" evidence="1">
    <location>
        <begin position="53"/>
        <end position="75"/>
    </location>
</feature>
<dbReference type="GO" id="GO:0004175">
    <property type="term" value="F:endopeptidase activity"/>
    <property type="evidence" value="ECO:0007669"/>
    <property type="project" value="UniProtKB-ARBA"/>
</dbReference>
<keyword evidence="1" id="KW-0812">Transmembrane</keyword>
<feature type="transmembrane region" description="Helical" evidence="1">
    <location>
        <begin position="308"/>
        <end position="325"/>
    </location>
</feature>
<feature type="transmembrane region" description="Helical" evidence="1">
    <location>
        <begin position="284"/>
        <end position="302"/>
    </location>
</feature>
<evidence type="ECO:0000313" key="3">
    <source>
        <dbReference type="EMBL" id="PTM56774.1"/>
    </source>
</evidence>
<dbReference type="Pfam" id="PF02517">
    <property type="entry name" value="Rce1-like"/>
    <property type="match status" value="1"/>
</dbReference>
<feature type="transmembrane region" description="Helical" evidence="1">
    <location>
        <begin position="12"/>
        <end position="32"/>
    </location>
</feature>
<protein>
    <recommendedName>
        <fullName evidence="2">CAAX prenyl protease 2/Lysostaphin resistance protein A-like domain-containing protein</fullName>
    </recommendedName>
</protein>
<comment type="caution">
    <text evidence="3">The sequence shown here is derived from an EMBL/GenBank/DDBJ whole genome shotgun (WGS) entry which is preliminary data.</text>
</comment>
<keyword evidence="4" id="KW-1185">Reference proteome</keyword>
<feature type="transmembrane region" description="Helical" evidence="1">
    <location>
        <begin position="137"/>
        <end position="158"/>
    </location>
</feature>
<dbReference type="InterPro" id="IPR003675">
    <property type="entry name" value="Rce1/LyrA-like_dom"/>
</dbReference>
<sequence>MISGPIETLLEIISVIMMLLPMLLLLLFANLAQRGREQNPEGNGGLGWTITTHILVAISFSLLFIVGAVLTLFGLLTGSASNGDLAGMSGVTANFIESMVPIGLGLTIPALIGILLQIPIIRRGLMKPLPLDPSNAVHTFALVATMIIWINFFITMAIGLEALTNTDGAQKNIIPSLWTQQITFFIIALIGVGWLTRRNWREVCQRLGLVRPSGVQWVLGIVMGFGLVVFANVLSYVATWLGFPLDPNVEQLTDQLLSPLFGSVLGILTLGLSAALGEEALFRGAMQPRFGLLLTSVLFAFVHSNYGLSLSTLVVFCVGLALGLIRMRHNTSTAMIVHATYNMTLGVLASMAG</sequence>
<reference evidence="3 4" key="1">
    <citation type="submission" date="2018-04" db="EMBL/GenBank/DDBJ databases">
        <title>Genomic Encyclopedia of Archaeal and Bacterial Type Strains, Phase II (KMG-II): from individual species to whole genera.</title>
        <authorList>
            <person name="Goeker M."/>
        </authorList>
    </citation>
    <scope>NUCLEOTIDE SEQUENCE [LARGE SCALE GENOMIC DNA]</scope>
    <source>
        <strain evidence="3 4">DSM 45169</strain>
    </source>
</reference>
<accession>A0A2T4Z4F5</accession>
<dbReference type="GO" id="GO:0080120">
    <property type="term" value="P:CAAX-box protein maturation"/>
    <property type="evidence" value="ECO:0007669"/>
    <property type="project" value="UniProtKB-ARBA"/>
</dbReference>
<feature type="transmembrane region" description="Helical" evidence="1">
    <location>
        <begin position="217"/>
        <end position="237"/>
    </location>
</feature>
<dbReference type="AlphaFoldDB" id="A0A2T4Z4F5"/>
<evidence type="ECO:0000259" key="2">
    <source>
        <dbReference type="Pfam" id="PF02517"/>
    </source>
</evidence>
<evidence type="ECO:0000313" key="4">
    <source>
        <dbReference type="Proteomes" id="UP000241639"/>
    </source>
</evidence>
<keyword evidence="1" id="KW-1133">Transmembrane helix</keyword>
<proteinExistence type="predicted"/>
<dbReference type="OrthoDB" id="2986398at2"/>
<name>A0A2T4Z4F5_9BACL</name>
<feature type="transmembrane region" description="Helical" evidence="1">
    <location>
        <begin position="257"/>
        <end position="277"/>
    </location>
</feature>